<dbReference type="RefSeq" id="WP_045189943.1">
    <property type="nucleotide sequence ID" value="NZ_CP162607.1"/>
</dbReference>
<organism evidence="1">
    <name type="scientific">Pseudomonas sp. Hg7Tf</name>
    <dbReference type="NCBI Taxonomy" id="3236988"/>
    <lineage>
        <taxon>Bacteria</taxon>
        <taxon>Pseudomonadati</taxon>
        <taxon>Pseudomonadota</taxon>
        <taxon>Gammaproteobacteria</taxon>
        <taxon>Pseudomonadales</taxon>
        <taxon>Pseudomonadaceae</taxon>
        <taxon>Pseudomonas</taxon>
    </lineage>
</organism>
<protein>
    <submittedName>
        <fullName evidence="1">Uncharacterized protein</fullName>
    </submittedName>
</protein>
<gene>
    <name evidence="1" type="ORF">AB4Y39_00725</name>
</gene>
<sequence length="127" mass="14182">MASVTYIKSIANNTPYTLTLINGENASYMFAIGAQNVWNGSMAIPWIGRSAENYKALRLILGPRSETTIWIFQDYWQPPHENAVKYIIAPSMDYEGATQELPGDNRGGGNKNLIINLVNRNFEVSIV</sequence>
<accession>A0AB39I311</accession>
<dbReference type="EMBL" id="CP162607">
    <property type="protein sequence ID" value="XDK37252.1"/>
    <property type="molecule type" value="Genomic_DNA"/>
</dbReference>
<evidence type="ECO:0000313" key="1">
    <source>
        <dbReference type="EMBL" id="XDK37252.1"/>
    </source>
</evidence>
<name>A0AB39I311_9PSED</name>
<proteinExistence type="predicted"/>
<reference evidence="1" key="1">
    <citation type="submission" date="2024-07" db="EMBL/GenBank/DDBJ databases">
        <title>Identification and characteristics of a novel species of coltsfoot's symbiotic bacteria.</title>
        <authorList>
            <person name="Juszczyk A."/>
            <person name="Jasielczuk I."/>
            <person name="Gurgul A."/>
            <person name="Rogala M."/>
            <person name="Kowalczyk A."/>
            <person name="Szmatola T."/>
            <person name="Kosecka-Strojek M."/>
            <person name="Arent Z."/>
            <person name="Latowski D."/>
        </authorList>
    </citation>
    <scope>NUCLEOTIDE SEQUENCE</scope>
    <source>
        <strain evidence="1">Hg7Tf</strain>
    </source>
</reference>
<dbReference type="AlphaFoldDB" id="A0AB39I311"/>